<protein>
    <submittedName>
        <fullName evidence="6">DeoR faimly transcriptional regulator</fullName>
    </submittedName>
</protein>
<gene>
    <name evidence="6" type="ORF">IC63_02515</name>
</gene>
<dbReference type="EMBL" id="JRKS01000004">
    <property type="protein sequence ID" value="KGJ09117.1"/>
    <property type="molecule type" value="Genomic_DNA"/>
</dbReference>
<evidence type="ECO:0000256" key="3">
    <source>
        <dbReference type="ARBA" id="ARBA00023125"/>
    </source>
</evidence>
<keyword evidence="2" id="KW-0805">Transcription regulation</keyword>
<evidence type="ECO:0000256" key="4">
    <source>
        <dbReference type="ARBA" id="ARBA00023163"/>
    </source>
</evidence>
<dbReference type="Pfam" id="PF04198">
    <property type="entry name" value="Sugar-bind"/>
    <property type="match status" value="1"/>
</dbReference>
<dbReference type="GO" id="GO:0003677">
    <property type="term" value="F:DNA binding"/>
    <property type="evidence" value="ECO:0007669"/>
    <property type="project" value="UniProtKB-KW"/>
</dbReference>
<dbReference type="PANTHER" id="PTHR34294">
    <property type="entry name" value="TRANSCRIPTIONAL REGULATOR-RELATED"/>
    <property type="match status" value="1"/>
</dbReference>
<evidence type="ECO:0000259" key="5">
    <source>
        <dbReference type="Pfam" id="PF04198"/>
    </source>
</evidence>
<dbReference type="Gene3D" id="1.10.10.10">
    <property type="entry name" value="Winged helix-like DNA-binding domain superfamily/Winged helix DNA-binding domain"/>
    <property type="match status" value="1"/>
</dbReference>
<dbReference type="Proteomes" id="UP000029917">
    <property type="component" value="Unassembled WGS sequence"/>
</dbReference>
<dbReference type="OrthoDB" id="7065657at2"/>
<keyword evidence="7" id="KW-1185">Reference proteome</keyword>
<dbReference type="STRING" id="690417.IC63_02515"/>
<dbReference type="InterPro" id="IPR036388">
    <property type="entry name" value="WH-like_DNA-bd_sf"/>
</dbReference>
<dbReference type="InterPro" id="IPR051054">
    <property type="entry name" value="SorC_transcr_regulators"/>
</dbReference>
<dbReference type="SUPFAM" id="SSF100950">
    <property type="entry name" value="NagB/RpiA/CoA transferase-like"/>
    <property type="match status" value="1"/>
</dbReference>
<organism evidence="6 7">
    <name type="scientific">Paracoccus sphaerophysae</name>
    <dbReference type="NCBI Taxonomy" id="690417"/>
    <lineage>
        <taxon>Bacteria</taxon>
        <taxon>Pseudomonadati</taxon>
        <taxon>Pseudomonadota</taxon>
        <taxon>Alphaproteobacteria</taxon>
        <taxon>Rhodobacterales</taxon>
        <taxon>Paracoccaceae</taxon>
        <taxon>Paracoccus</taxon>
    </lineage>
</organism>
<feature type="domain" description="Sugar-binding" evidence="5">
    <location>
        <begin position="59"/>
        <end position="306"/>
    </location>
</feature>
<dbReference type="RefSeq" id="WP_036716700.1">
    <property type="nucleotide sequence ID" value="NZ_JRKS01000004.1"/>
</dbReference>
<evidence type="ECO:0000313" key="6">
    <source>
        <dbReference type="EMBL" id="KGJ09117.1"/>
    </source>
</evidence>
<comment type="similarity">
    <text evidence="1">Belongs to the SorC transcriptional regulatory family.</text>
</comment>
<dbReference type="Pfam" id="PF13384">
    <property type="entry name" value="HTH_23"/>
    <property type="match status" value="1"/>
</dbReference>
<proteinExistence type="inferred from homology"/>
<dbReference type="Gene3D" id="3.40.50.1360">
    <property type="match status" value="1"/>
</dbReference>
<evidence type="ECO:0000313" key="7">
    <source>
        <dbReference type="Proteomes" id="UP000029917"/>
    </source>
</evidence>
<sequence>MTRGGDRLDQAARAAWLSWVAGMTQDEIARELGVSRQTAQRLVAQAMAAGIVKVRIDHPLAECLDLGAALKDRFGLQLAEVAPAAGAPAGVAMQLAALLETLLARPEPKTLALGTGRTLRAAVAQIGRVDCPQHRVVSLTGTIAPDGSAAYYNALFSLSEKVTAPAFPLILPVIAASAEERAALHRQPGNRRVMAMAAAADAALIGLGDLGPEAPLRVDGFLTVAEIARLVAAGAVGEILGHAFDIQGRMLPRDDRVASAPLPPADRALIVAAVHGPAKRAATLGALRGGLVNGVVCDQDLAAWLLRQGRA</sequence>
<dbReference type="InterPro" id="IPR007324">
    <property type="entry name" value="Sugar-bd_dom_put"/>
</dbReference>
<name>A0A099FGD4_9RHOB</name>
<accession>A0A099FGD4</accession>
<dbReference type="GO" id="GO:0030246">
    <property type="term" value="F:carbohydrate binding"/>
    <property type="evidence" value="ECO:0007669"/>
    <property type="project" value="InterPro"/>
</dbReference>
<reference evidence="6 7" key="1">
    <citation type="submission" date="2014-09" db="EMBL/GenBank/DDBJ databases">
        <authorList>
            <person name="McGinnis J.M."/>
            <person name="Wolfgang W.J."/>
        </authorList>
    </citation>
    <scope>NUCLEOTIDE SEQUENCE [LARGE SCALE GENOMIC DNA]</scope>
    <source>
        <strain evidence="6 7">HAMBI 3106</strain>
    </source>
</reference>
<reference evidence="6 7" key="2">
    <citation type="submission" date="2014-10" db="EMBL/GenBank/DDBJ databases">
        <title>Paracoccus sanguinis sp. nov., isolated from clinical specimens of New York State patients.</title>
        <authorList>
            <person name="Mingle L.A."/>
            <person name="Cole J.A."/>
            <person name="Lapierre P."/>
            <person name="Musser K.A."/>
        </authorList>
    </citation>
    <scope>NUCLEOTIDE SEQUENCE [LARGE SCALE GENOMIC DNA]</scope>
    <source>
        <strain evidence="6 7">HAMBI 3106</strain>
    </source>
</reference>
<dbReference type="InterPro" id="IPR037171">
    <property type="entry name" value="NagB/RpiA_transferase-like"/>
</dbReference>
<evidence type="ECO:0000256" key="2">
    <source>
        <dbReference type="ARBA" id="ARBA00023015"/>
    </source>
</evidence>
<keyword evidence="3" id="KW-0238">DNA-binding</keyword>
<dbReference type="PANTHER" id="PTHR34294:SF1">
    <property type="entry name" value="TRANSCRIPTIONAL REGULATOR LSRR"/>
    <property type="match status" value="1"/>
</dbReference>
<comment type="caution">
    <text evidence="6">The sequence shown here is derived from an EMBL/GenBank/DDBJ whole genome shotgun (WGS) entry which is preliminary data.</text>
</comment>
<evidence type="ECO:0000256" key="1">
    <source>
        <dbReference type="ARBA" id="ARBA00010466"/>
    </source>
</evidence>
<dbReference type="AlphaFoldDB" id="A0A099FGD4"/>
<keyword evidence="4" id="KW-0804">Transcription</keyword>